<protein>
    <submittedName>
        <fullName evidence="1">Uncharacterized protein</fullName>
    </submittedName>
</protein>
<evidence type="ECO:0000313" key="1">
    <source>
        <dbReference type="EMBL" id="KAK7317293.1"/>
    </source>
</evidence>
<sequence>MLRKLNQLSWAFWTKTALKSSISTSMFYTNYKTAFVLLKPEGPSICLEEEYCDRALGNLMGTIERDVMRLNKHHEKLKASIVLIDEPGSESYFLLDEGEDRDKRQEEAVLFGMY</sequence>
<keyword evidence="2" id="KW-1185">Reference proteome</keyword>
<name>A0AAN9KJD4_CLITE</name>
<organism evidence="1 2">
    <name type="scientific">Clitoria ternatea</name>
    <name type="common">Butterfly pea</name>
    <dbReference type="NCBI Taxonomy" id="43366"/>
    <lineage>
        <taxon>Eukaryota</taxon>
        <taxon>Viridiplantae</taxon>
        <taxon>Streptophyta</taxon>
        <taxon>Embryophyta</taxon>
        <taxon>Tracheophyta</taxon>
        <taxon>Spermatophyta</taxon>
        <taxon>Magnoliopsida</taxon>
        <taxon>eudicotyledons</taxon>
        <taxon>Gunneridae</taxon>
        <taxon>Pentapetalae</taxon>
        <taxon>rosids</taxon>
        <taxon>fabids</taxon>
        <taxon>Fabales</taxon>
        <taxon>Fabaceae</taxon>
        <taxon>Papilionoideae</taxon>
        <taxon>50 kb inversion clade</taxon>
        <taxon>NPAAA clade</taxon>
        <taxon>indigoferoid/millettioid clade</taxon>
        <taxon>Phaseoleae</taxon>
        <taxon>Clitoria</taxon>
    </lineage>
</organism>
<evidence type="ECO:0000313" key="2">
    <source>
        <dbReference type="Proteomes" id="UP001359559"/>
    </source>
</evidence>
<reference evidence="1 2" key="1">
    <citation type="submission" date="2024-01" db="EMBL/GenBank/DDBJ databases">
        <title>The genomes of 5 underutilized Papilionoideae crops provide insights into root nodulation and disease resistance.</title>
        <authorList>
            <person name="Yuan L."/>
        </authorList>
    </citation>
    <scope>NUCLEOTIDE SEQUENCE [LARGE SCALE GENOMIC DNA]</scope>
    <source>
        <strain evidence="1">LY-2023</strain>
        <tissue evidence="1">Leaf</tissue>
    </source>
</reference>
<proteinExistence type="predicted"/>
<dbReference type="Proteomes" id="UP001359559">
    <property type="component" value="Unassembled WGS sequence"/>
</dbReference>
<gene>
    <name evidence="1" type="ORF">RJT34_01388</name>
</gene>
<accession>A0AAN9KJD4</accession>
<dbReference type="AlphaFoldDB" id="A0AAN9KJD4"/>
<dbReference type="EMBL" id="JAYKXN010000001">
    <property type="protein sequence ID" value="KAK7317293.1"/>
    <property type="molecule type" value="Genomic_DNA"/>
</dbReference>
<comment type="caution">
    <text evidence="1">The sequence shown here is derived from an EMBL/GenBank/DDBJ whole genome shotgun (WGS) entry which is preliminary data.</text>
</comment>